<comment type="caution">
    <text evidence="1">The sequence shown here is derived from an EMBL/GenBank/DDBJ whole genome shotgun (WGS) entry which is preliminary data.</text>
</comment>
<evidence type="ECO:0000313" key="1">
    <source>
        <dbReference type="EMBL" id="EWS78471.1"/>
    </source>
</evidence>
<accession>Z9JKW1</accession>
<proteinExistence type="predicted"/>
<gene>
    <name evidence="1" type="ORF">AF72_05200</name>
</gene>
<name>Z9JKW1_9GAMM</name>
<organism evidence="1 2">
    <name type="scientific">Xylella taiwanensis</name>
    <dbReference type="NCBI Taxonomy" id="1444770"/>
    <lineage>
        <taxon>Bacteria</taxon>
        <taxon>Pseudomonadati</taxon>
        <taxon>Pseudomonadota</taxon>
        <taxon>Gammaproteobacteria</taxon>
        <taxon>Lysobacterales</taxon>
        <taxon>Lysobacteraceae</taxon>
        <taxon>Xylella</taxon>
    </lineage>
</organism>
<dbReference type="KEGG" id="xtw:AB672_02525"/>
<evidence type="ECO:0000313" key="2">
    <source>
        <dbReference type="Proteomes" id="UP000020406"/>
    </source>
</evidence>
<dbReference type="RefSeq" id="WP_038270879.1">
    <property type="nucleotide sequence ID" value="NZ_CP087676.1"/>
</dbReference>
<dbReference type="Proteomes" id="UP000020406">
    <property type="component" value="Unassembled WGS sequence"/>
</dbReference>
<sequence length="126" mass="13658">MITTQSLLGSMSAAYQAQQYSDGVLITTHGIYPTGECVPVRIYDGEESFIVPDACNVILSIELSGGRIENPDKTIKMVAQKLGIKCSKGILSTKPVAWRDLPFAIASLVNVSQKIAEHALRAYTDQ</sequence>
<dbReference type="AlphaFoldDB" id="Z9JKW1"/>
<dbReference type="EMBL" id="JDSQ01000007">
    <property type="protein sequence ID" value="EWS78471.1"/>
    <property type="molecule type" value="Genomic_DNA"/>
</dbReference>
<reference evidence="1 2" key="1">
    <citation type="journal article" date="2014" name="Genome Announc.">
        <title>Draft Genome Sequence of Xylella fastidiosa Pear Leaf Scorch Strain in Taiwan.</title>
        <authorList>
            <person name="Su C.C."/>
            <person name="Deng W.L."/>
            <person name="Jan F.J."/>
            <person name="Chang C.J."/>
            <person name="Huang H."/>
            <person name="Chen J."/>
        </authorList>
    </citation>
    <scope>NUCLEOTIDE SEQUENCE [LARGE SCALE GENOMIC DNA]</scope>
    <source>
        <strain evidence="1 2">PLS229</strain>
    </source>
</reference>
<protein>
    <submittedName>
        <fullName evidence="1">Uncharacterized protein</fullName>
    </submittedName>
</protein>